<comment type="caution">
    <text evidence="9">The sequence shown here is derived from an EMBL/GenBank/DDBJ whole genome shotgun (WGS) entry which is preliminary data.</text>
</comment>
<evidence type="ECO:0000313" key="10">
    <source>
        <dbReference type="Proteomes" id="UP001177140"/>
    </source>
</evidence>
<protein>
    <recommendedName>
        <fullName evidence="8">MADS-box domain-containing protein</fullName>
    </recommendedName>
</protein>
<evidence type="ECO:0000256" key="2">
    <source>
        <dbReference type="ARBA" id="ARBA00023015"/>
    </source>
</evidence>
<name>A0AA42B2Y3_PAPNU</name>
<keyword evidence="3" id="KW-0238">DNA-binding</keyword>
<feature type="domain" description="MADS-box" evidence="8">
    <location>
        <begin position="1"/>
        <end position="42"/>
    </location>
</feature>
<evidence type="ECO:0000256" key="1">
    <source>
        <dbReference type="ARBA" id="ARBA00004123"/>
    </source>
</evidence>
<keyword evidence="2" id="KW-0805">Transcription regulation</keyword>
<dbReference type="Proteomes" id="UP001177140">
    <property type="component" value="Unassembled WGS sequence"/>
</dbReference>
<feature type="coiled-coil region" evidence="6">
    <location>
        <begin position="85"/>
        <end position="141"/>
    </location>
</feature>
<dbReference type="InterPro" id="IPR033897">
    <property type="entry name" value="SRF-like_MADS-box"/>
</dbReference>
<dbReference type="AlphaFoldDB" id="A0AA42B2Y3"/>
<organism evidence="9 10">
    <name type="scientific">Papaver nudicaule</name>
    <name type="common">Iceland poppy</name>
    <dbReference type="NCBI Taxonomy" id="74823"/>
    <lineage>
        <taxon>Eukaryota</taxon>
        <taxon>Viridiplantae</taxon>
        <taxon>Streptophyta</taxon>
        <taxon>Embryophyta</taxon>
        <taxon>Tracheophyta</taxon>
        <taxon>Spermatophyta</taxon>
        <taxon>Magnoliopsida</taxon>
        <taxon>Ranunculales</taxon>
        <taxon>Papaveraceae</taxon>
        <taxon>Papaveroideae</taxon>
        <taxon>Papaver</taxon>
    </lineage>
</organism>
<reference evidence="9" key="1">
    <citation type="submission" date="2022-03" db="EMBL/GenBank/DDBJ databases">
        <title>A functionally conserved STORR gene fusion in Papaver species that diverged 16.8 million years ago.</title>
        <authorList>
            <person name="Catania T."/>
        </authorList>
    </citation>
    <scope>NUCLEOTIDE SEQUENCE</scope>
    <source>
        <strain evidence="9">S-191538</strain>
    </source>
</reference>
<dbReference type="GO" id="GO:0005634">
    <property type="term" value="C:nucleus"/>
    <property type="evidence" value="ECO:0007669"/>
    <property type="project" value="UniProtKB-SubCell"/>
</dbReference>
<evidence type="ECO:0000256" key="4">
    <source>
        <dbReference type="ARBA" id="ARBA00023163"/>
    </source>
</evidence>
<gene>
    <name evidence="9" type="ORF">MKW94_006499</name>
</gene>
<evidence type="ECO:0000259" key="8">
    <source>
        <dbReference type="PROSITE" id="PS50066"/>
    </source>
</evidence>
<dbReference type="GO" id="GO:0045944">
    <property type="term" value="P:positive regulation of transcription by RNA polymerase II"/>
    <property type="evidence" value="ECO:0007669"/>
    <property type="project" value="InterPro"/>
</dbReference>
<dbReference type="InterPro" id="IPR002100">
    <property type="entry name" value="TF_MADSbox"/>
</dbReference>
<accession>A0AA42B2Y3</accession>
<evidence type="ECO:0000256" key="3">
    <source>
        <dbReference type="ARBA" id="ARBA00023125"/>
    </source>
</evidence>
<proteinExistence type="predicted"/>
<dbReference type="SMART" id="SM00432">
    <property type="entry name" value="MADS"/>
    <property type="match status" value="1"/>
</dbReference>
<evidence type="ECO:0000256" key="6">
    <source>
        <dbReference type="SAM" id="Coils"/>
    </source>
</evidence>
<evidence type="ECO:0000313" key="9">
    <source>
        <dbReference type="EMBL" id="MCL7049154.1"/>
    </source>
</evidence>
<dbReference type="Pfam" id="PF00319">
    <property type="entry name" value="SRF-TF"/>
    <property type="match status" value="1"/>
</dbReference>
<feature type="region of interest" description="Disordered" evidence="7">
    <location>
        <begin position="304"/>
        <end position="334"/>
    </location>
</feature>
<dbReference type="InterPro" id="IPR050142">
    <property type="entry name" value="MADS-box/MEF2_TF"/>
</dbReference>
<dbReference type="GO" id="GO:0000987">
    <property type="term" value="F:cis-regulatory region sequence-specific DNA binding"/>
    <property type="evidence" value="ECO:0007669"/>
    <property type="project" value="InterPro"/>
</dbReference>
<keyword evidence="5" id="KW-0539">Nucleus</keyword>
<dbReference type="PANTHER" id="PTHR48019">
    <property type="entry name" value="SERUM RESPONSE FACTOR HOMOLOG"/>
    <property type="match status" value="1"/>
</dbReference>
<evidence type="ECO:0000256" key="5">
    <source>
        <dbReference type="ARBA" id="ARBA00023242"/>
    </source>
</evidence>
<dbReference type="InterPro" id="IPR036879">
    <property type="entry name" value="TF_MADSbox_sf"/>
</dbReference>
<keyword evidence="4" id="KW-0804">Transcription</keyword>
<comment type="subcellular location">
    <subcellularLocation>
        <location evidence="1">Nucleus</location>
    </subcellularLocation>
</comment>
<dbReference type="CDD" id="cd00266">
    <property type="entry name" value="MADS_SRF_like"/>
    <property type="match status" value="1"/>
</dbReference>
<dbReference type="Gene3D" id="3.40.1810.10">
    <property type="entry name" value="Transcription factor, MADS-box"/>
    <property type="match status" value="1"/>
</dbReference>
<dbReference type="EMBL" id="JAJJMA010312681">
    <property type="protein sequence ID" value="MCL7049154.1"/>
    <property type="molecule type" value="Genomic_DNA"/>
</dbReference>
<feature type="compositionally biased region" description="Low complexity" evidence="7">
    <location>
        <begin position="313"/>
        <end position="324"/>
    </location>
</feature>
<keyword evidence="10" id="KW-1185">Reference proteome</keyword>
<keyword evidence="6" id="KW-0175">Coiled coil</keyword>
<dbReference type="SUPFAM" id="SSF55455">
    <property type="entry name" value="SRF-like"/>
    <property type="match status" value="1"/>
</dbReference>
<dbReference type="PROSITE" id="PS50066">
    <property type="entry name" value="MADS_BOX_2"/>
    <property type="match status" value="1"/>
</dbReference>
<dbReference type="GO" id="GO:0046983">
    <property type="term" value="F:protein dimerization activity"/>
    <property type="evidence" value="ECO:0007669"/>
    <property type="project" value="InterPro"/>
</dbReference>
<sequence>MELIPKEKARHSTYFKRKKGLIKKLYEFHTLCGVDTLMIAYGPQQGDRPVEVETYPEEPKEVQQIIERYQKVPEEDKIKRTNTLKNFFEDQKRKSEAELAKLREKYQELQHVPLLDDLVTLEQLQELYQKIDVRKEMVEQKIKSMKGMSGGSAMDGGKKVAAGYPNASVQDLNPYYTSNIYNNHDEQTMWRRDQEMMRTQPFGYPAPLEYRQLNTIPATKDYAVDHENLSSIHNSAPMFVSPDGCSNYGYVMGTYNPAGKINPAYWDGYHQNQHMGSAMMPPSMYQLFQPQHQLSFMNPTQQNQMQFMPSGTSSQMHQQPQSSPFGFHEGQTNN</sequence>
<evidence type="ECO:0000256" key="7">
    <source>
        <dbReference type="SAM" id="MobiDB-lite"/>
    </source>
</evidence>
<dbReference type="GO" id="GO:0000981">
    <property type="term" value="F:DNA-binding transcription factor activity, RNA polymerase II-specific"/>
    <property type="evidence" value="ECO:0007669"/>
    <property type="project" value="InterPro"/>
</dbReference>